<dbReference type="Pfam" id="PF01844">
    <property type="entry name" value="HNH"/>
    <property type="match status" value="1"/>
</dbReference>
<dbReference type="EMBL" id="JAMC01000006">
    <property type="protein sequence ID" value="KEJ88458.1"/>
    <property type="molecule type" value="Genomic_DNA"/>
</dbReference>
<dbReference type="Gene3D" id="1.10.30.50">
    <property type="match status" value="1"/>
</dbReference>
<proteinExistence type="inferred from homology"/>
<keyword evidence="7" id="KW-1185">Reference proteome</keyword>
<evidence type="ECO:0000313" key="7">
    <source>
        <dbReference type="Proteomes" id="UP000027734"/>
    </source>
</evidence>
<keyword evidence="1" id="KW-0540">Nuclease</keyword>
<evidence type="ECO:0000256" key="4">
    <source>
        <dbReference type="ARBA" id="ARBA00040194"/>
    </source>
</evidence>
<dbReference type="RefSeq" id="WP_025060683.1">
    <property type="nucleotide sequence ID" value="NZ_JAMC01000006.1"/>
</dbReference>
<keyword evidence="2" id="KW-0378">Hydrolase</keyword>
<dbReference type="GO" id="GO:0008270">
    <property type="term" value="F:zinc ion binding"/>
    <property type="evidence" value="ECO:0007669"/>
    <property type="project" value="InterPro"/>
</dbReference>
<dbReference type="PANTHER" id="PTHR41286:SF1">
    <property type="entry name" value="HNH NUCLEASE YAJD-RELATED"/>
    <property type="match status" value="1"/>
</dbReference>
<comment type="similarity">
    <text evidence="3">Belongs to the HNH nuclease family.</text>
</comment>
<accession>A0A073IDM7</accession>
<dbReference type="InterPro" id="IPR002711">
    <property type="entry name" value="HNH"/>
</dbReference>
<sequence length="105" mass="12240">MGVRRYDRHSAKVTGSKRWQVVRKQAKDRDGWKCVECGTRGVRLEVDHIKPVRQAPDLSYELSNLQTLCTPCHSRKTRIEIGLGKPDPERERWKTLLKDGHFNKT</sequence>
<evidence type="ECO:0000256" key="3">
    <source>
        <dbReference type="ARBA" id="ARBA00038412"/>
    </source>
</evidence>
<dbReference type="GO" id="GO:0004519">
    <property type="term" value="F:endonuclease activity"/>
    <property type="evidence" value="ECO:0007669"/>
    <property type="project" value="UniProtKB-KW"/>
</dbReference>
<dbReference type="CDD" id="cd00085">
    <property type="entry name" value="HNHc"/>
    <property type="match status" value="1"/>
</dbReference>
<evidence type="ECO:0000256" key="2">
    <source>
        <dbReference type="ARBA" id="ARBA00022801"/>
    </source>
</evidence>
<dbReference type="Proteomes" id="UP000027734">
    <property type="component" value="Unassembled WGS sequence"/>
</dbReference>
<organism evidence="6 7">
    <name type="scientific">Sulfitobacter donghicola DSW-25 = KCTC 12864 = JCM 14565</name>
    <dbReference type="NCBI Taxonomy" id="1300350"/>
    <lineage>
        <taxon>Bacteria</taxon>
        <taxon>Pseudomonadati</taxon>
        <taxon>Pseudomonadota</taxon>
        <taxon>Alphaproteobacteria</taxon>
        <taxon>Rhodobacterales</taxon>
        <taxon>Roseobacteraceae</taxon>
        <taxon>Sulfitobacter</taxon>
    </lineage>
</organism>
<evidence type="ECO:0000313" key="6">
    <source>
        <dbReference type="EMBL" id="KEJ88458.1"/>
    </source>
</evidence>
<dbReference type="OrthoDB" id="5292295at2"/>
<dbReference type="GO" id="GO:0016787">
    <property type="term" value="F:hydrolase activity"/>
    <property type="evidence" value="ECO:0007669"/>
    <property type="project" value="UniProtKB-KW"/>
</dbReference>
<protein>
    <recommendedName>
        <fullName evidence="4">Putative HNH nuclease YajD</fullName>
    </recommendedName>
</protein>
<reference evidence="6 7" key="1">
    <citation type="submission" date="2014-01" db="EMBL/GenBank/DDBJ databases">
        <title>Sulfitobacter donghicola JCM 14565 Genome Sequencing.</title>
        <authorList>
            <person name="Lai Q."/>
            <person name="Hong Z."/>
        </authorList>
    </citation>
    <scope>NUCLEOTIDE SEQUENCE [LARGE SCALE GENOMIC DNA]</scope>
    <source>
        <strain evidence="6 7">JCM 14565</strain>
    </source>
</reference>
<dbReference type="PANTHER" id="PTHR41286">
    <property type="entry name" value="HNH NUCLEASE YAJD-RELATED"/>
    <property type="match status" value="1"/>
</dbReference>
<keyword evidence="6" id="KW-0255">Endonuclease</keyword>
<evidence type="ECO:0000259" key="5">
    <source>
        <dbReference type="SMART" id="SM00507"/>
    </source>
</evidence>
<dbReference type="SMART" id="SM00507">
    <property type="entry name" value="HNHc"/>
    <property type="match status" value="1"/>
</dbReference>
<gene>
    <name evidence="6" type="ORF">DSW25_15300</name>
</gene>
<feature type="domain" description="HNH nuclease" evidence="5">
    <location>
        <begin position="21"/>
        <end position="74"/>
    </location>
</feature>
<dbReference type="eggNOG" id="COG1403">
    <property type="taxonomic scope" value="Bacteria"/>
</dbReference>
<name>A0A073IDM7_9RHOB</name>
<comment type="caution">
    <text evidence="6">The sequence shown here is derived from an EMBL/GenBank/DDBJ whole genome shotgun (WGS) entry which is preliminary data.</text>
</comment>
<evidence type="ECO:0000256" key="1">
    <source>
        <dbReference type="ARBA" id="ARBA00022722"/>
    </source>
</evidence>
<dbReference type="GO" id="GO:0003676">
    <property type="term" value="F:nucleic acid binding"/>
    <property type="evidence" value="ECO:0007669"/>
    <property type="project" value="InterPro"/>
</dbReference>
<dbReference type="InterPro" id="IPR003615">
    <property type="entry name" value="HNH_nuc"/>
</dbReference>
<dbReference type="AlphaFoldDB" id="A0A073IDM7"/>
<dbReference type="GO" id="GO:0005829">
    <property type="term" value="C:cytosol"/>
    <property type="evidence" value="ECO:0007669"/>
    <property type="project" value="TreeGrafter"/>
</dbReference>